<name>A0A8T0N0I0_PANVG</name>
<comment type="caution">
    <text evidence="2">The sequence shown here is derived from an EMBL/GenBank/DDBJ whole genome shotgun (WGS) entry which is preliminary data.</text>
</comment>
<feature type="compositionally biased region" description="Pro residues" evidence="1">
    <location>
        <begin position="206"/>
        <end position="215"/>
    </location>
</feature>
<accession>A0A8T0N0I0</accession>
<protein>
    <submittedName>
        <fullName evidence="2">Uncharacterized protein</fullName>
    </submittedName>
</protein>
<gene>
    <name evidence="2" type="ORF">PVAP13_9NG559614</name>
</gene>
<proteinExistence type="predicted"/>
<evidence type="ECO:0000313" key="2">
    <source>
        <dbReference type="EMBL" id="KAG2540536.1"/>
    </source>
</evidence>
<dbReference type="Proteomes" id="UP000823388">
    <property type="component" value="Chromosome 9N"/>
</dbReference>
<sequence length="224" mass="23954">MQVVLPFLSLRSPATDVRLANADRQALLSASRRAPALRTLAAELRPPSSGRPRAPTVGFRPPSSSLTRATPLGPRRRARGPPSSSRADVAELWGAAAGGRGTRRNSCRTHSSVAPPPADGEQHERSPRHPHTPRGLASGLARPRVPRTGLTHSPAEASRARGHGSRAGLTYRPPGGLACSRPRWPHRRPRAGVGRRPLLARAAQPPRAPRPPIHQPAPLARPWA</sequence>
<evidence type="ECO:0000256" key="1">
    <source>
        <dbReference type="SAM" id="MobiDB-lite"/>
    </source>
</evidence>
<dbReference type="EMBL" id="CM029054">
    <property type="protein sequence ID" value="KAG2540536.1"/>
    <property type="molecule type" value="Genomic_DNA"/>
</dbReference>
<dbReference type="AlphaFoldDB" id="A0A8T0N0I0"/>
<organism evidence="2 3">
    <name type="scientific">Panicum virgatum</name>
    <name type="common">Blackwell switchgrass</name>
    <dbReference type="NCBI Taxonomy" id="38727"/>
    <lineage>
        <taxon>Eukaryota</taxon>
        <taxon>Viridiplantae</taxon>
        <taxon>Streptophyta</taxon>
        <taxon>Embryophyta</taxon>
        <taxon>Tracheophyta</taxon>
        <taxon>Spermatophyta</taxon>
        <taxon>Magnoliopsida</taxon>
        <taxon>Liliopsida</taxon>
        <taxon>Poales</taxon>
        <taxon>Poaceae</taxon>
        <taxon>PACMAD clade</taxon>
        <taxon>Panicoideae</taxon>
        <taxon>Panicodae</taxon>
        <taxon>Paniceae</taxon>
        <taxon>Panicinae</taxon>
        <taxon>Panicum</taxon>
        <taxon>Panicum sect. Hiantes</taxon>
    </lineage>
</organism>
<evidence type="ECO:0000313" key="3">
    <source>
        <dbReference type="Proteomes" id="UP000823388"/>
    </source>
</evidence>
<feature type="compositionally biased region" description="Low complexity" evidence="1">
    <location>
        <begin position="195"/>
        <end position="205"/>
    </location>
</feature>
<reference evidence="2" key="1">
    <citation type="submission" date="2020-05" db="EMBL/GenBank/DDBJ databases">
        <title>WGS assembly of Panicum virgatum.</title>
        <authorList>
            <person name="Lovell J.T."/>
            <person name="Jenkins J."/>
            <person name="Shu S."/>
            <person name="Juenger T.E."/>
            <person name="Schmutz J."/>
        </authorList>
    </citation>
    <scope>NUCLEOTIDE SEQUENCE</scope>
    <source>
        <strain evidence="2">AP13</strain>
    </source>
</reference>
<feature type="region of interest" description="Disordered" evidence="1">
    <location>
        <begin position="41"/>
        <end position="224"/>
    </location>
</feature>
<keyword evidence="3" id="KW-1185">Reference proteome</keyword>